<evidence type="ECO:0000256" key="1">
    <source>
        <dbReference type="SAM" id="SignalP"/>
    </source>
</evidence>
<name>A0A841CP23_9PSEU</name>
<dbReference type="RefSeq" id="WP_184693783.1">
    <property type="nucleotide sequence ID" value="NZ_JACHJN010000007.1"/>
</dbReference>
<keyword evidence="3" id="KW-1185">Reference proteome</keyword>
<protein>
    <recommendedName>
        <fullName evidence="4">Secreted protein</fullName>
    </recommendedName>
</protein>
<gene>
    <name evidence="2" type="ORF">FHS29_004722</name>
</gene>
<comment type="caution">
    <text evidence="2">The sequence shown here is derived from an EMBL/GenBank/DDBJ whole genome shotgun (WGS) entry which is preliminary data.</text>
</comment>
<evidence type="ECO:0008006" key="4">
    <source>
        <dbReference type="Google" id="ProtNLM"/>
    </source>
</evidence>
<feature type="chain" id="PRO_5032733596" description="Secreted protein" evidence="1">
    <location>
        <begin position="29"/>
        <end position="76"/>
    </location>
</feature>
<evidence type="ECO:0000313" key="3">
    <source>
        <dbReference type="Proteomes" id="UP000547510"/>
    </source>
</evidence>
<evidence type="ECO:0000313" key="2">
    <source>
        <dbReference type="EMBL" id="MBB5958114.1"/>
    </source>
</evidence>
<proteinExistence type="predicted"/>
<dbReference type="Proteomes" id="UP000547510">
    <property type="component" value="Unassembled WGS sequence"/>
</dbReference>
<sequence length="76" mass="7742">MFRTVRNAVIAGAVAMGALLFAGAPASAAPVAESGGKVVVVPATEDGRVSALAAGCRYAGWFQFSDGRVVHIYVCE</sequence>
<accession>A0A841CP23</accession>
<feature type="signal peptide" evidence="1">
    <location>
        <begin position="1"/>
        <end position="28"/>
    </location>
</feature>
<dbReference type="AlphaFoldDB" id="A0A841CP23"/>
<dbReference type="EMBL" id="JACHJN010000007">
    <property type="protein sequence ID" value="MBB5958114.1"/>
    <property type="molecule type" value="Genomic_DNA"/>
</dbReference>
<keyword evidence="1" id="KW-0732">Signal</keyword>
<reference evidence="2 3" key="1">
    <citation type="submission" date="2020-08" db="EMBL/GenBank/DDBJ databases">
        <title>Genomic Encyclopedia of Type Strains, Phase III (KMG-III): the genomes of soil and plant-associated and newly described type strains.</title>
        <authorList>
            <person name="Whitman W."/>
        </authorList>
    </citation>
    <scope>NUCLEOTIDE SEQUENCE [LARGE SCALE GENOMIC DNA]</scope>
    <source>
        <strain evidence="2 3">CECT 8640</strain>
    </source>
</reference>
<organism evidence="2 3">
    <name type="scientific">Saccharothrix tamanrassetensis</name>
    <dbReference type="NCBI Taxonomy" id="1051531"/>
    <lineage>
        <taxon>Bacteria</taxon>
        <taxon>Bacillati</taxon>
        <taxon>Actinomycetota</taxon>
        <taxon>Actinomycetes</taxon>
        <taxon>Pseudonocardiales</taxon>
        <taxon>Pseudonocardiaceae</taxon>
        <taxon>Saccharothrix</taxon>
    </lineage>
</organism>